<dbReference type="AlphaFoldDB" id="A0AAD4C708"/>
<accession>A0AAD4C708</accession>
<evidence type="ECO:0000256" key="1">
    <source>
        <dbReference type="SAM" id="MobiDB-lite"/>
    </source>
</evidence>
<evidence type="ECO:0000313" key="3">
    <source>
        <dbReference type="Proteomes" id="UP001194468"/>
    </source>
</evidence>
<reference evidence="2" key="1">
    <citation type="submission" date="2019-10" db="EMBL/GenBank/DDBJ databases">
        <authorList>
            <consortium name="DOE Joint Genome Institute"/>
            <person name="Kuo A."/>
            <person name="Miyauchi S."/>
            <person name="Kiss E."/>
            <person name="Drula E."/>
            <person name="Kohler A."/>
            <person name="Sanchez-Garcia M."/>
            <person name="Andreopoulos B."/>
            <person name="Barry K.W."/>
            <person name="Bonito G."/>
            <person name="Buee M."/>
            <person name="Carver A."/>
            <person name="Chen C."/>
            <person name="Cichocki N."/>
            <person name="Clum A."/>
            <person name="Culley D."/>
            <person name="Crous P.W."/>
            <person name="Fauchery L."/>
            <person name="Girlanda M."/>
            <person name="Hayes R."/>
            <person name="Keri Z."/>
            <person name="LaButti K."/>
            <person name="Lipzen A."/>
            <person name="Lombard V."/>
            <person name="Magnuson J."/>
            <person name="Maillard F."/>
            <person name="Morin E."/>
            <person name="Murat C."/>
            <person name="Nolan M."/>
            <person name="Ohm R."/>
            <person name="Pangilinan J."/>
            <person name="Pereira M."/>
            <person name="Perotto S."/>
            <person name="Peter M."/>
            <person name="Riley R."/>
            <person name="Sitrit Y."/>
            <person name="Stielow B."/>
            <person name="Szollosi G."/>
            <person name="Zifcakova L."/>
            <person name="Stursova M."/>
            <person name="Spatafora J.W."/>
            <person name="Tedersoo L."/>
            <person name="Vaario L.-M."/>
            <person name="Yamada A."/>
            <person name="Yan M."/>
            <person name="Wang P."/>
            <person name="Xu J."/>
            <person name="Bruns T."/>
            <person name="Baldrian P."/>
            <person name="Vilgalys R."/>
            <person name="Henrissat B."/>
            <person name="Grigoriev I.V."/>
            <person name="Hibbett D."/>
            <person name="Nagy L.G."/>
            <person name="Martin F.M."/>
        </authorList>
    </citation>
    <scope>NUCLEOTIDE SEQUENCE</scope>
    <source>
        <strain evidence="2">BED1</strain>
    </source>
</reference>
<organism evidence="2 3">
    <name type="scientific">Boletus edulis BED1</name>
    <dbReference type="NCBI Taxonomy" id="1328754"/>
    <lineage>
        <taxon>Eukaryota</taxon>
        <taxon>Fungi</taxon>
        <taxon>Dikarya</taxon>
        <taxon>Basidiomycota</taxon>
        <taxon>Agaricomycotina</taxon>
        <taxon>Agaricomycetes</taxon>
        <taxon>Agaricomycetidae</taxon>
        <taxon>Boletales</taxon>
        <taxon>Boletineae</taxon>
        <taxon>Boletaceae</taxon>
        <taxon>Boletoideae</taxon>
        <taxon>Boletus</taxon>
    </lineage>
</organism>
<keyword evidence="3" id="KW-1185">Reference proteome</keyword>
<reference evidence="2" key="2">
    <citation type="journal article" date="2020" name="Nat. Commun.">
        <title>Large-scale genome sequencing of mycorrhizal fungi provides insights into the early evolution of symbiotic traits.</title>
        <authorList>
            <person name="Miyauchi S."/>
            <person name="Kiss E."/>
            <person name="Kuo A."/>
            <person name="Drula E."/>
            <person name="Kohler A."/>
            <person name="Sanchez-Garcia M."/>
            <person name="Morin E."/>
            <person name="Andreopoulos B."/>
            <person name="Barry K.W."/>
            <person name="Bonito G."/>
            <person name="Buee M."/>
            <person name="Carver A."/>
            <person name="Chen C."/>
            <person name="Cichocki N."/>
            <person name="Clum A."/>
            <person name="Culley D."/>
            <person name="Crous P.W."/>
            <person name="Fauchery L."/>
            <person name="Girlanda M."/>
            <person name="Hayes R.D."/>
            <person name="Keri Z."/>
            <person name="LaButti K."/>
            <person name="Lipzen A."/>
            <person name="Lombard V."/>
            <person name="Magnuson J."/>
            <person name="Maillard F."/>
            <person name="Murat C."/>
            <person name="Nolan M."/>
            <person name="Ohm R.A."/>
            <person name="Pangilinan J."/>
            <person name="Pereira M.F."/>
            <person name="Perotto S."/>
            <person name="Peter M."/>
            <person name="Pfister S."/>
            <person name="Riley R."/>
            <person name="Sitrit Y."/>
            <person name="Stielow J.B."/>
            <person name="Szollosi G."/>
            <person name="Zifcakova L."/>
            <person name="Stursova M."/>
            <person name="Spatafora J.W."/>
            <person name="Tedersoo L."/>
            <person name="Vaario L.M."/>
            <person name="Yamada A."/>
            <person name="Yan M."/>
            <person name="Wang P."/>
            <person name="Xu J."/>
            <person name="Bruns T."/>
            <person name="Baldrian P."/>
            <person name="Vilgalys R."/>
            <person name="Dunand C."/>
            <person name="Henrissat B."/>
            <person name="Grigoriev I.V."/>
            <person name="Hibbett D."/>
            <person name="Nagy L.G."/>
            <person name="Martin F.M."/>
        </authorList>
    </citation>
    <scope>NUCLEOTIDE SEQUENCE</scope>
    <source>
        <strain evidence="2">BED1</strain>
    </source>
</reference>
<comment type="caution">
    <text evidence="2">The sequence shown here is derived from an EMBL/GenBank/DDBJ whole genome shotgun (WGS) entry which is preliminary data.</text>
</comment>
<dbReference type="Proteomes" id="UP001194468">
    <property type="component" value="Unassembled WGS sequence"/>
</dbReference>
<protein>
    <submittedName>
        <fullName evidence="2">Uncharacterized protein</fullName>
    </submittedName>
</protein>
<sequence length="212" mass="23830">MAGKVSRANSVWSWRCRRRPQPCGVARVSTKQAQIGPLIIMEDTQPNEVRLSRKGFTNIPPMADAPPEHRNDQCTCTQLVELHLPRECHKGAPGNHSARKRWIEDQKYRLWTHRHLSVVSFRYIDHDNSVQFDCRTQQASQPTGHHARDSMRTGSHHVDAQLGTESACSTRHAPSGVKGYHTSVTQSKAAHSVLTISPWSHILSRGSQSSHP</sequence>
<feature type="compositionally biased region" description="Basic and acidic residues" evidence="1">
    <location>
        <begin position="146"/>
        <end position="157"/>
    </location>
</feature>
<proteinExistence type="predicted"/>
<feature type="region of interest" description="Disordered" evidence="1">
    <location>
        <begin position="136"/>
        <end position="157"/>
    </location>
</feature>
<name>A0AAD4C708_BOLED</name>
<evidence type="ECO:0000313" key="2">
    <source>
        <dbReference type="EMBL" id="KAF8450814.1"/>
    </source>
</evidence>
<dbReference type="EMBL" id="WHUW01000002">
    <property type="protein sequence ID" value="KAF8450814.1"/>
    <property type="molecule type" value="Genomic_DNA"/>
</dbReference>
<gene>
    <name evidence="2" type="ORF">L210DRAFT_2414022</name>
</gene>